<dbReference type="CDD" id="cd06257">
    <property type="entry name" value="DnaJ"/>
    <property type="match status" value="1"/>
</dbReference>
<dbReference type="EMBL" id="JASBAO010000001">
    <property type="protein sequence ID" value="MDI2090831.1"/>
    <property type="molecule type" value="Genomic_DNA"/>
</dbReference>
<reference evidence="3" key="1">
    <citation type="submission" date="2023-05" db="EMBL/GenBank/DDBJ databases">
        <title>Whole genome sequence of Commensalibacter sp.</title>
        <authorList>
            <person name="Charoenyingcharoen P."/>
            <person name="Yukphan P."/>
        </authorList>
    </citation>
    <scope>NUCLEOTIDE SEQUENCE</scope>
    <source>
        <strain evidence="3">TBRC 16381</strain>
    </source>
</reference>
<organism evidence="3 4">
    <name type="scientific">Commensalibacter oyaizuii</name>
    <dbReference type="NCBI Taxonomy" id="3043873"/>
    <lineage>
        <taxon>Bacteria</taxon>
        <taxon>Pseudomonadati</taxon>
        <taxon>Pseudomonadota</taxon>
        <taxon>Alphaproteobacteria</taxon>
        <taxon>Acetobacterales</taxon>
        <taxon>Acetobacteraceae</taxon>
    </lineage>
</organism>
<dbReference type="Pfam" id="PF00226">
    <property type="entry name" value="DnaJ"/>
    <property type="match status" value="1"/>
</dbReference>
<dbReference type="InterPro" id="IPR001623">
    <property type="entry name" value="DnaJ_domain"/>
</dbReference>
<dbReference type="InterPro" id="IPR036869">
    <property type="entry name" value="J_dom_sf"/>
</dbReference>
<evidence type="ECO:0000256" key="1">
    <source>
        <dbReference type="ARBA" id="ARBA00023186"/>
    </source>
</evidence>
<gene>
    <name evidence="3" type="ORF">QJV27_05490</name>
</gene>
<evidence type="ECO:0000313" key="4">
    <source>
        <dbReference type="Proteomes" id="UP001431634"/>
    </source>
</evidence>
<protein>
    <submittedName>
        <fullName evidence="3">J domain-containing protein</fullName>
    </submittedName>
</protein>
<dbReference type="Gene3D" id="1.10.287.110">
    <property type="entry name" value="DnaJ domain"/>
    <property type="match status" value="1"/>
</dbReference>
<feature type="domain" description="J" evidence="2">
    <location>
        <begin position="134"/>
        <end position="191"/>
    </location>
</feature>
<dbReference type="Proteomes" id="UP001431634">
    <property type="component" value="Unassembled WGS sequence"/>
</dbReference>
<evidence type="ECO:0000259" key="2">
    <source>
        <dbReference type="PROSITE" id="PS50076"/>
    </source>
</evidence>
<dbReference type="PROSITE" id="PS50076">
    <property type="entry name" value="DNAJ_2"/>
    <property type="match status" value="1"/>
</dbReference>
<dbReference type="SUPFAM" id="SSF46565">
    <property type="entry name" value="Chaperone J-domain"/>
    <property type="match status" value="1"/>
</dbReference>
<keyword evidence="1" id="KW-0143">Chaperone</keyword>
<dbReference type="PANTHER" id="PTHR44145:SF3">
    <property type="entry name" value="DNAJ HOMOLOG SUBFAMILY A MEMBER 3, MITOCHONDRIAL"/>
    <property type="match status" value="1"/>
</dbReference>
<accession>A0ABT6Q138</accession>
<dbReference type="SMART" id="SM00271">
    <property type="entry name" value="DnaJ"/>
    <property type="match status" value="1"/>
</dbReference>
<proteinExistence type="predicted"/>
<dbReference type="InterPro" id="IPR051938">
    <property type="entry name" value="Apopto_cytoskel_mod"/>
</dbReference>
<dbReference type="RefSeq" id="WP_281447950.1">
    <property type="nucleotide sequence ID" value="NZ_JASBAO010000001.1"/>
</dbReference>
<name>A0ABT6Q138_9PROT</name>
<dbReference type="PANTHER" id="PTHR44145">
    <property type="entry name" value="DNAJ HOMOLOG SUBFAMILY A MEMBER 3, MITOCHONDRIAL"/>
    <property type="match status" value="1"/>
</dbReference>
<keyword evidence="4" id="KW-1185">Reference proteome</keyword>
<evidence type="ECO:0000313" key="3">
    <source>
        <dbReference type="EMBL" id="MDI2090831.1"/>
    </source>
</evidence>
<dbReference type="PRINTS" id="PR00625">
    <property type="entry name" value="JDOMAIN"/>
</dbReference>
<sequence length="196" mass="22749">MTTKKKRFRAFDPDPDRPERCCDMPHCREPAGYKAPKSPTKLNEYYWFCFDHIKEYNKNWDFCKGMTPAQIEQQLRSASVWDKPSWKLGQLGKADLLQEQFFKDSLGIFSKHSGFNTRKHSQPTPKSAPTELKDSLKILGLTWPISLQDLKKRYTSLARQYHPDSNGGDSQSEEQFKTINAAYSQVRTHLINSVEI</sequence>
<comment type="caution">
    <text evidence="3">The sequence shown here is derived from an EMBL/GenBank/DDBJ whole genome shotgun (WGS) entry which is preliminary data.</text>
</comment>